<evidence type="ECO:0000313" key="3">
    <source>
        <dbReference type="Proteomes" id="UP001216579"/>
    </source>
</evidence>
<feature type="compositionally biased region" description="Low complexity" evidence="1">
    <location>
        <begin position="1"/>
        <end position="17"/>
    </location>
</feature>
<dbReference type="Proteomes" id="UP001216579">
    <property type="component" value="Unassembled WGS sequence"/>
</dbReference>
<dbReference type="Gene3D" id="3.10.450.50">
    <property type="match status" value="1"/>
</dbReference>
<reference evidence="2 3" key="1">
    <citation type="submission" date="2023-03" db="EMBL/GenBank/DDBJ databases">
        <title>Draft genome sequence of Streptomyces sp. RB6PN23 isolated from peat swamp forest in Thailand.</title>
        <authorList>
            <person name="Klaysubun C."/>
            <person name="Duangmal K."/>
        </authorList>
    </citation>
    <scope>NUCLEOTIDE SEQUENCE [LARGE SCALE GENOMIC DNA]</scope>
    <source>
        <strain evidence="2 3">RB6PN23</strain>
    </source>
</reference>
<dbReference type="EMBL" id="JARJBC010000024">
    <property type="protein sequence ID" value="MDF3293239.1"/>
    <property type="molecule type" value="Genomic_DNA"/>
</dbReference>
<sequence length="172" mass="18834">MTTAQDDMTTAQDGTATPVAAATRKAVATETAARLFEAYRRHDVEAMTDMCTDTAEFSYVPYEVWGKQRVLRGDGKVKTVGKTIWAGLIHSFPDLFNTVHSIDSNDHGDAVVSCDIGGCQQTAWGFAEPRGGSFSEPHLFILHIDEEGLIDTVRAYWDAAGINRQLGHLEVD</sequence>
<feature type="region of interest" description="Disordered" evidence="1">
    <location>
        <begin position="1"/>
        <end position="21"/>
    </location>
</feature>
<dbReference type="SUPFAM" id="SSF54427">
    <property type="entry name" value="NTF2-like"/>
    <property type="match status" value="1"/>
</dbReference>
<keyword evidence="3" id="KW-1185">Reference proteome</keyword>
<accession>A0ABT5ZTU0</accession>
<gene>
    <name evidence="2" type="ORF">P3G67_29305</name>
</gene>
<protein>
    <submittedName>
        <fullName evidence="2">Nuclear transport factor 2 family protein</fullName>
    </submittedName>
</protein>
<evidence type="ECO:0000313" key="2">
    <source>
        <dbReference type="EMBL" id="MDF3293239.1"/>
    </source>
</evidence>
<proteinExistence type="predicted"/>
<evidence type="ECO:0000256" key="1">
    <source>
        <dbReference type="SAM" id="MobiDB-lite"/>
    </source>
</evidence>
<comment type="caution">
    <text evidence="2">The sequence shown here is derived from an EMBL/GenBank/DDBJ whole genome shotgun (WGS) entry which is preliminary data.</text>
</comment>
<organism evidence="2 3">
    <name type="scientific">Streptomyces silvisoli</name>
    <dbReference type="NCBI Taxonomy" id="3034235"/>
    <lineage>
        <taxon>Bacteria</taxon>
        <taxon>Bacillati</taxon>
        <taxon>Actinomycetota</taxon>
        <taxon>Actinomycetes</taxon>
        <taxon>Kitasatosporales</taxon>
        <taxon>Streptomycetaceae</taxon>
        <taxon>Streptomyces</taxon>
    </lineage>
</organism>
<dbReference type="RefSeq" id="WP_276096178.1">
    <property type="nucleotide sequence ID" value="NZ_JARJBC010000024.1"/>
</dbReference>
<dbReference type="InterPro" id="IPR032710">
    <property type="entry name" value="NTF2-like_dom_sf"/>
</dbReference>
<name>A0ABT5ZTU0_9ACTN</name>